<keyword evidence="1" id="KW-0472">Membrane</keyword>
<sequence length="167" mass="19155">MQKGRILKTSKSRCVVTWIENGVTRAKIVNKTKIIPCARWSSCCFSTKKILYNGLVQLPLLFLMIFGILWDKLICRTALLTYGIIFYLNGIFSNYLALENTNNLLRYWLPECKSYSVWTAFLVTNLDIFRFFGSSIGIFINGFLQTVVEGFGFFGQIKIFLAIFGLL</sequence>
<proteinExistence type="predicted"/>
<evidence type="ECO:0000313" key="2">
    <source>
        <dbReference type="EMBL" id="RNA30701.1"/>
    </source>
</evidence>
<protein>
    <submittedName>
        <fullName evidence="2">Uncharacterized protein</fullName>
    </submittedName>
</protein>
<keyword evidence="1" id="KW-1133">Transmembrane helix</keyword>
<dbReference type="AlphaFoldDB" id="A0A3M7S4J7"/>
<accession>A0A3M7S4J7</accession>
<feature type="transmembrane region" description="Helical" evidence="1">
    <location>
        <begin position="50"/>
        <end position="70"/>
    </location>
</feature>
<dbReference type="OrthoDB" id="10637587at2759"/>
<reference evidence="2 3" key="1">
    <citation type="journal article" date="2018" name="Sci. Rep.">
        <title>Genomic signatures of local adaptation to the degree of environmental predictability in rotifers.</title>
        <authorList>
            <person name="Franch-Gras L."/>
            <person name="Hahn C."/>
            <person name="Garcia-Roger E.M."/>
            <person name="Carmona M.J."/>
            <person name="Serra M."/>
            <person name="Gomez A."/>
        </authorList>
    </citation>
    <scope>NUCLEOTIDE SEQUENCE [LARGE SCALE GENOMIC DNA]</scope>
    <source>
        <strain evidence="2">HYR1</strain>
    </source>
</reference>
<keyword evidence="1" id="KW-0812">Transmembrane</keyword>
<dbReference type="EMBL" id="REGN01002054">
    <property type="protein sequence ID" value="RNA30701.1"/>
    <property type="molecule type" value="Genomic_DNA"/>
</dbReference>
<gene>
    <name evidence="2" type="ORF">BpHYR1_020881</name>
</gene>
<feature type="transmembrane region" description="Helical" evidence="1">
    <location>
        <begin position="77"/>
        <end position="97"/>
    </location>
</feature>
<comment type="caution">
    <text evidence="2">The sequence shown here is derived from an EMBL/GenBank/DDBJ whole genome shotgun (WGS) entry which is preliminary data.</text>
</comment>
<dbReference type="Proteomes" id="UP000276133">
    <property type="component" value="Unassembled WGS sequence"/>
</dbReference>
<keyword evidence="3" id="KW-1185">Reference proteome</keyword>
<evidence type="ECO:0000313" key="3">
    <source>
        <dbReference type="Proteomes" id="UP000276133"/>
    </source>
</evidence>
<evidence type="ECO:0000256" key="1">
    <source>
        <dbReference type="SAM" id="Phobius"/>
    </source>
</evidence>
<organism evidence="2 3">
    <name type="scientific">Brachionus plicatilis</name>
    <name type="common">Marine rotifer</name>
    <name type="synonym">Brachionus muelleri</name>
    <dbReference type="NCBI Taxonomy" id="10195"/>
    <lineage>
        <taxon>Eukaryota</taxon>
        <taxon>Metazoa</taxon>
        <taxon>Spiralia</taxon>
        <taxon>Gnathifera</taxon>
        <taxon>Rotifera</taxon>
        <taxon>Eurotatoria</taxon>
        <taxon>Monogononta</taxon>
        <taxon>Pseudotrocha</taxon>
        <taxon>Ploima</taxon>
        <taxon>Brachionidae</taxon>
        <taxon>Brachionus</taxon>
    </lineage>
</organism>
<name>A0A3M7S4J7_BRAPC</name>